<feature type="compositionally biased region" description="Low complexity" evidence="1">
    <location>
        <begin position="19"/>
        <end position="40"/>
    </location>
</feature>
<feature type="region of interest" description="Disordered" evidence="1">
    <location>
        <begin position="1"/>
        <end position="143"/>
    </location>
</feature>
<accession>A0A9W4H513</accession>
<dbReference type="Proteomes" id="UP001153328">
    <property type="component" value="Unassembled WGS sequence"/>
</dbReference>
<proteinExistence type="predicted"/>
<name>A0A9W4H513_9ACTN</name>
<feature type="compositionally biased region" description="Basic and acidic residues" evidence="1">
    <location>
        <begin position="86"/>
        <end position="95"/>
    </location>
</feature>
<sequence>MRRRRPRLPGVRPERLPDGVGSRPVRRPAPAAAVGTPGVGHAERDAVQERGLTAGRAVRRMAGPAEPHARADAADQHAPGGLPRADAADQPRRGDAVACRLPAAGLPAHPEDDPAVRPRARPPLAGAQRQRGRDLGQDAGALQRLRLPHQRHLAAI</sequence>
<organism evidence="2 3">
    <name type="scientific">Actinacidiphila bryophytorum</name>
    <dbReference type="NCBI Taxonomy" id="1436133"/>
    <lineage>
        <taxon>Bacteria</taxon>
        <taxon>Bacillati</taxon>
        <taxon>Actinomycetota</taxon>
        <taxon>Actinomycetes</taxon>
        <taxon>Kitasatosporales</taxon>
        <taxon>Streptomycetaceae</taxon>
        <taxon>Actinacidiphila</taxon>
    </lineage>
</organism>
<evidence type="ECO:0000313" key="3">
    <source>
        <dbReference type="Proteomes" id="UP001153328"/>
    </source>
</evidence>
<evidence type="ECO:0000256" key="1">
    <source>
        <dbReference type="SAM" id="MobiDB-lite"/>
    </source>
</evidence>
<reference evidence="2" key="1">
    <citation type="submission" date="2021-06" db="EMBL/GenBank/DDBJ databases">
        <authorList>
            <person name="Arsene-Ploetze F."/>
        </authorList>
    </citation>
    <scope>NUCLEOTIDE SEQUENCE</scope>
    <source>
        <strain evidence="2">SBRY1</strain>
    </source>
</reference>
<protein>
    <submittedName>
        <fullName evidence="2">Uncharacterized protein</fullName>
    </submittedName>
</protein>
<gene>
    <name evidence="2" type="ORF">SBRY_50762</name>
</gene>
<dbReference type="EMBL" id="CAJVAX010000019">
    <property type="protein sequence ID" value="CAG7652003.1"/>
    <property type="molecule type" value="Genomic_DNA"/>
</dbReference>
<evidence type="ECO:0000313" key="2">
    <source>
        <dbReference type="EMBL" id="CAG7652003.1"/>
    </source>
</evidence>
<comment type="caution">
    <text evidence="2">The sequence shown here is derived from an EMBL/GenBank/DDBJ whole genome shotgun (WGS) entry which is preliminary data.</text>
</comment>
<keyword evidence="3" id="KW-1185">Reference proteome</keyword>
<dbReference type="AlphaFoldDB" id="A0A9W4H513"/>